<evidence type="ECO:0000256" key="10">
    <source>
        <dbReference type="ARBA" id="ARBA00024004"/>
    </source>
</evidence>
<dbReference type="GO" id="GO:0016567">
    <property type="term" value="P:protein ubiquitination"/>
    <property type="evidence" value="ECO:0007669"/>
    <property type="project" value="UniProtKB-UniPathway"/>
</dbReference>
<comment type="catalytic activity">
    <reaction evidence="1">
        <text>S-ubiquitinyl-[E2 ubiquitin-conjugating enzyme]-L-cysteine + [acceptor protein]-L-lysine = [E2 ubiquitin-conjugating enzyme]-L-cysteine + N(6)-ubiquitinyl-[acceptor protein]-L-lysine.</text>
        <dbReference type="EC" id="2.3.2.27"/>
    </reaction>
</comment>
<keyword evidence="7" id="KW-0863">Zinc-finger</keyword>
<dbReference type="PROSITE" id="PS51081">
    <property type="entry name" value="ZF_SIAH"/>
    <property type="match status" value="1"/>
</dbReference>
<evidence type="ECO:0000256" key="4">
    <source>
        <dbReference type="ARBA" id="ARBA00012483"/>
    </source>
</evidence>
<evidence type="ECO:0000313" key="12">
    <source>
        <dbReference type="Proteomes" id="UP000077755"/>
    </source>
</evidence>
<dbReference type="InterPro" id="IPR013083">
    <property type="entry name" value="Znf_RING/FYVE/PHD"/>
</dbReference>
<dbReference type="EC" id="2.3.2.27" evidence="4"/>
<comment type="function">
    <text evidence="10">E3 ubiquitin-protein ligase that mediates ubiquitination and subsequent proteasomal degradation of target proteins. E3 ubiquitin ligases accept ubiquitin from an E2 ubiquitin-conjugating enzyme in the form of a thioester and then directly transfers the ubiquitin to targeted substrates. It probably triggers the ubiquitin-mediated degradation of different substrates.</text>
</comment>
<gene>
    <name evidence="11" type="ORF">DCAR_0415541</name>
</gene>
<evidence type="ECO:0000256" key="6">
    <source>
        <dbReference type="ARBA" id="ARBA00022723"/>
    </source>
</evidence>
<dbReference type="OMA" id="PVCYHPL"/>
<keyword evidence="6" id="KW-0479">Metal-binding</keyword>
<dbReference type="EMBL" id="CP093346">
    <property type="protein sequence ID" value="WOG96208.1"/>
    <property type="molecule type" value="Genomic_DNA"/>
</dbReference>
<evidence type="ECO:0000256" key="8">
    <source>
        <dbReference type="ARBA" id="ARBA00022786"/>
    </source>
</evidence>
<dbReference type="GO" id="GO:0008270">
    <property type="term" value="F:zinc ion binding"/>
    <property type="evidence" value="ECO:0007669"/>
    <property type="project" value="UniProtKB-KW"/>
</dbReference>
<reference evidence="11" key="1">
    <citation type="journal article" date="2016" name="Nat. Genet.">
        <title>A high-quality carrot genome assembly provides new insights into carotenoid accumulation and asterid genome evolution.</title>
        <authorList>
            <person name="Iorizzo M."/>
            <person name="Ellison S."/>
            <person name="Senalik D."/>
            <person name="Zeng P."/>
            <person name="Satapoomin P."/>
            <person name="Huang J."/>
            <person name="Bowman M."/>
            <person name="Iovene M."/>
            <person name="Sanseverino W."/>
            <person name="Cavagnaro P."/>
            <person name="Yildiz M."/>
            <person name="Macko-Podgorni A."/>
            <person name="Moranska E."/>
            <person name="Grzebelus E."/>
            <person name="Grzebelus D."/>
            <person name="Ashrafi H."/>
            <person name="Zheng Z."/>
            <person name="Cheng S."/>
            <person name="Spooner D."/>
            <person name="Van Deynze A."/>
            <person name="Simon P."/>
        </authorList>
    </citation>
    <scope>NUCLEOTIDE SEQUENCE</scope>
    <source>
        <tissue evidence="11">Leaf</tissue>
    </source>
</reference>
<keyword evidence="9" id="KW-0862">Zinc</keyword>
<evidence type="ECO:0000256" key="9">
    <source>
        <dbReference type="ARBA" id="ARBA00022833"/>
    </source>
</evidence>
<proteinExistence type="inferred from homology"/>
<protein>
    <recommendedName>
        <fullName evidence="4">RING-type E3 ubiquitin transferase</fullName>
        <ecNumber evidence="4">2.3.2.27</ecNumber>
    </recommendedName>
</protein>
<dbReference type="Proteomes" id="UP000077755">
    <property type="component" value="Chromosome 4"/>
</dbReference>
<evidence type="ECO:0000256" key="2">
    <source>
        <dbReference type="ARBA" id="ARBA00004906"/>
    </source>
</evidence>
<dbReference type="AlphaFoldDB" id="A0A165WEH7"/>
<sequence>MVADDEKASTLCPKRKHQDAAGSSGAVDALSVSPTITLIDPKVLDCVFCHTFLSIPVYQCDNGHLSCSACCRTLKKTTCPTCSLPIGKNQSLAVEKVLKSIKISCKNITYGCKETIRFDKKYDHESFMCIHQPCSCPQHGCEFLASSKILYLHYYEKHLHSAINFNYNSFFTVPIKKGVKNVILQESTDKTLFVLNYGVQSIGSVANIICIAQKSSKKCFSYELVAWKGDNSVKLESLTKSKQSYFPCLQWSWYLYSTAFLLVPSYFLDSSGGHNFQVCIRSGPQGKS</sequence>
<accession>A0A165WEH7</accession>
<dbReference type="Pfam" id="PF21362">
    <property type="entry name" value="Sina_RING"/>
    <property type="match status" value="1"/>
</dbReference>
<dbReference type="InterPro" id="IPR044286">
    <property type="entry name" value="SINL_plant"/>
</dbReference>
<comment type="similarity">
    <text evidence="3">Belongs to the SINA (Seven in absentia) family.</text>
</comment>
<evidence type="ECO:0000256" key="5">
    <source>
        <dbReference type="ARBA" id="ARBA00022679"/>
    </source>
</evidence>
<dbReference type="OrthoDB" id="4788989at2759"/>
<evidence type="ECO:0000256" key="7">
    <source>
        <dbReference type="ARBA" id="ARBA00022771"/>
    </source>
</evidence>
<dbReference type="InterPro" id="IPR049548">
    <property type="entry name" value="Sina-like_RING"/>
</dbReference>
<reference evidence="11" key="2">
    <citation type="submission" date="2022-03" db="EMBL/GenBank/DDBJ databases">
        <title>Draft title - Genomic analysis of global carrot germplasm unveils the trajectory of domestication and the origin of high carotenoid orange carrot.</title>
        <authorList>
            <person name="Iorizzo M."/>
            <person name="Ellison S."/>
            <person name="Senalik D."/>
            <person name="Macko-Podgorni A."/>
            <person name="Grzebelus D."/>
            <person name="Bostan H."/>
            <person name="Rolling W."/>
            <person name="Curaba J."/>
            <person name="Simon P."/>
        </authorList>
    </citation>
    <scope>NUCLEOTIDE SEQUENCE</scope>
    <source>
        <tissue evidence="11">Leaf</tissue>
    </source>
</reference>
<keyword evidence="8" id="KW-0833">Ubl conjugation pathway</keyword>
<keyword evidence="5" id="KW-0808">Transferase</keyword>
<comment type="pathway">
    <text evidence="2">Protein modification; protein ubiquitination.</text>
</comment>
<name>A0A165WEH7_DAUCS</name>
<dbReference type="Gene3D" id="3.30.40.10">
    <property type="entry name" value="Zinc/RING finger domain, C3HC4 (zinc finger)"/>
    <property type="match status" value="1"/>
</dbReference>
<evidence type="ECO:0000256" key="3">
    <source>
        <dbReference type="ARBA" id="ARBA00009119"/>
    </source>
</evidence>
<dbReference type="GO" id="GO:0061630">
    <property type="term" value="F:ubiquitin protein ligase activity"/>
    <property type="evidence" value="ECO:0007669"/>
    <property type="project" value="UniProtKB-EC"/>
</dbReference>
<evidence type="ECO:0000313" key="11">
    <source>
        <dbReference type="EMBL" id="WOG96208.1"/>
    </source>
</evidence>
<dbReference type="PANTHER" id="PTHR46632">
    <property type="entry name" value="E3 UBIQUITIN-PROTEIN LIGASE SINA-LIKE 4"/>
    <property type="match status" value="1"/>
</dbReference>
<organism evidence="11 12">
    <name type="scientific">Daucus carota subsp. sativus</name>
    <name type="common">Carrot</name>
    <dbReference type="NCBI Taxonomy" id="79200"/>
    <lineage>
        <taxon>Eukaryota</taxon>
        <taxon>Viridiplantae</taxon>
        <taxon>Streptophyta</taxon>
        <taxon>Embryophyta</taxon>
        <taxon>Tracheophyta</taxon>
        <taxon>Spermatophyta</taxon>
        <taxon>Magnoliopsida</taxon>
        <taxon>eudicotyledons</taxon>
        <taxon>Gunneridae</taxon>
        <taxon>Pentapetalae</taxon>
        <taxon>asterids</taxon>
        <taxon>campanulids</taxon>
        <taxon>Apiales</taxon>
        <taxon>Apiaceae</taxon>
        <taxon>Apioideae</taxon>
        <taxon>Scandiceae</taxon>
        <taxon>Daucinae</taxon>
        <taxon>Daucus</taxon>
        <taxon>Daucus sect. Daucus</taxon>
    </lineage>
</organism>
<dbReference type="PANTHER" id="PTHR46632:SF16">
    <property type="entry name" value="E3 UBIQUITIN-PROTEIN LIGASE SINA-LIKE 10"/>
    <property type="match status" value="1"/>
</dbReference>
<evidence type="ECO:0000256" key="1">
    <source>
        <dbReference type="ARBA" id="ARBA00000900"/>
    </source>
</evidence>
<dbReference type="Gramene" id="KZM97389">
    <property type="protein sequence ID" value="KZM97389"/>
    <property type="gene ID" value="DCAR_015249"/>
</dbReference>
<keyword evidence="12" id="KW-1185">Reference proteome</keyword>
<dbReference type="SUPFAM" id="SSF49599">
    <property type="entry name" value="TRAF domain-like"/>
    <property type="match status" value="1"/>
</dbReference>
<dbReference type="InterPro" id="IPR013010">
    <property type="entry name" value="Znf_SIAH"/>
</dbReference>